<keyword evidence="3" id="KW-0238">DNA-binding</keyword>
<dbReference type="Gene3D" id="3.30.890.10">
    <property type="entry name" value="Methyl-cpg-binding Protein 2, Chain A"/>
    <property type="match status" value="2"/>
</dbReference>
<dbReference type="InterPro" id="IPR001739">
    <property type="entry name" value="Methyl_CpG_DNA-bd"/>
</dbReference>
<evidence type="ECO:0000256" key="3">
    <source>
        <dbReference type="ARBA" id="ARBA00023125"/>
    </source>
</evidence>
<dbReference type="GO" id="GO:0005634">
    <property type="term" value="C:nucleus"/>
    <property type="evidence" value="ECO:0007669"/>
    <property type="project" value="UniProtKB-SubCell"/>
</dbReference>
<feature type="region of interest" description="Disordered" evidence="6">
    <location>
        <begin position="273"/>
        <end position="329"/>
    </location>
</feature>
<evidence type="ECO:0000256" key="6">
    <source>
        <dbReference type="SAM" id="MobiDB-lite"/>
    </source>
</evidence>
<feature type="domain" description="MBD" evidence="7">
    <location>
        <begin position="141"/>
        <end position="215"/>
    </location>
</feature>
<comment type="subcellular location">
    <subcellularLocation>
        <location evidence="1">Nucleus</location>
    </subcellularLocation>
</comment>
<dbReference type="InterPro" id="IPR038945">
    <property type="entry name" value="MBD13-like"/>
</dbReference>
<feature type="region of interest" description="Disordered" evidence="6">
    <location>
        <begin position="558"/>
        <end position="611"/>
    </location>
</feature>
<dbReference type="PANTHER" id="PTHR34067:SF20">
    <property type="entry name" value="OS08G0206700 PROTEIN"/>
    <property type="match status" value="1"/>
</dbReference>
<feature type="compositionally biased region" description="Basic and acidic residues" evidence="6">
    <location>
        <begin position="273"/>
        <end position="286"/>
    </location>
</feature>
<keyword evidence="4" id="KW-0804">Transcription</keyword>
<name>A0ABD1UQP8_9LAMI</name>
<dbReference type="EMBL" id="JBFOLK010000003">
    <property type="protein sequence ID" value="KAL2527286.1"/>
    <property type="molecule type" value="Genomic_DNA"/>
</dbReference>
<feature type="compositionally biased region" description="Polar residues" evidence="6">
    <location>
        <begin position="390"/>
        <end position="406"/>
    </location>
</feature>
<accession>A0ABD1UQP8</accession>
<dbReference type="Pfam" id="PF01429">
    <property type="entry name" value="MBD"/>
    <property type="match status" value="2"/>
</dbReference>
<proteinExistence type="predicted"/>
<feature type="compositionally biased region" description="Basic and acidic residues" evidence="6">
    <location>
        <begin position="589"/>
        <end position="601"/>
    </location>
</feature>
<dbReference type="GO" id="GO:0003677">
    <property type="term" value="F:DNA binding"/>
    <property type="evidence" value="ECO:0007669"/>
    <property type="project" value="UniProtKB-KW"/>
</dbReference>
<evidence type="ECO:0000259" key="7">
    <source>
        <dbReference type="PROSITE" id="PS50982"/>
    </source>
</evidence>
<feature type="compositionally biased region" description="Basic and acidic residues" evidence="6">
    <location>
        <begin position="411"/>
        <end position="423"/>
    </location>
</feature>
<protein>
    <submittedName>
        <fullName evidence="8">Methyl-CpG binding transcription regulator</fullName>
    </submittedName>
</protein>
<evidence type="ECO:0000256" key="4">
    <source>
        <dbReference type="ARBA" id="ARBA00023163"/>
    </source>
</evidence>
<evidence type="ECO:0000313" key="8">
    <source>
        <dbReference type="EMBL" id="KAL2527286.1"/>
    </source>
</evidence>
<feature type="compositionally biased region" description="Basic and acidic residues" evidence="6">
    <location>
        <begin position="307"/>
        <end position="318"/>
    </location>
</feature>
<evidence type="ECO:0000313" key="9">
    <source>
        <dbReference type="Proteomes" id="UP001604336"/>
    </source>
</evidence>
<feature type="region of interest" description="Disordered" evidence="6">
    <location>
        <begin position="364"/>
        <end position="428"/>
    </location>
</feature>
<evidence type="ECO:0000256" key="1">
    <source>
        <dbReference type="ARBA" id="ARBA00004123"/>
    </source>
</evidence>
<dbReference type="PROSITE" id="PS50982">
    <property type="entry name" value="MBD"/>
    <property type="match status" value="2"/>
</dbReference>
<feature type="domain" description="MBD" evidence="7">
    <location>
        <begin position="218"/>
        <end position="285"/>
    </location>
</feature>
<keyword evidence="5" id="KW-0539">Nucleus</keyword>
<reference evidence="9" key="1">
    <citation type="submission" date="2024-07" db="EMBL/GenBank/DDBJ databases">
        <title>Two chromosome-level genome assemblies of Korean endemic species Abeliophyllum distichum and Forsythia ovata (Oleaceae).</title>
        <authorList>
            <person name="Jang H."/>
        </authorList>
    </citation>
    <scope>NUCLEOTIDE SEQUENCE [LARGE SCALE GENOMIC DNA]</scope>
</reference>
<dbReference type="CDD" id="cd00122">
    <property type="entry name" value="MBD"/>
    <property type="match status" value="1"/>
</dbReference>
<dbReference type="AlphaFoldDB" id="A0ABD1UQP8"/>
<dbReference type="SUPFAM" id="SSF54171">
    <property type="entry name" value="DNA-binding domain"/>
    <property type="match status" value="2"/>
</dbReference>
<evidence type="ECO:0000256" key="2">
    <source>
        <dbReference type="ARBA" id="ARBA00023015"/>
    </source>
</evidence>
<comment type="caution">
    <text evidence="8">The sequence shown here is derived from an EMBL/GenBank/DDBJ whole genome shotgun (WGS) entry which is preliminary data.</text>
</comment>
<keyword evidence="2" id="KW-0805">Transcription regulation</keyword>
<organism evidence="8 9">
    <name type="scientific">Abeliophyllum distichum</name>
    <dbReference type="NCBI Taxonomy" id="126358"/>
    <lineage>
        <taxon>Eukaryota</taxon>
        <taxon>Viridiplantae</taxon>
        <taxon>Streptophyta</taxon>
        <taxon>Embryophyta</taxon>
        <taxon>Tracheophyta</taxon>
        <taxon>Spermatophyta</taxon>
        <taxon>Magnoliopsida</taxon>
        <taxon>eudicotyledons</taxon>
        <taxon>Gunneridae</taxon>
        <taxon>Pentapetalae</taxon>
        <taxon>asterids</taxon>
        <taxon>lamiids</taxon>
        <taxon>Lamiales</taxon>
        <taxon>Oleaceae</taxon>
        <taxon>Forsythieae</taxon>
        <taxon>Abeliophyllum</taxon>
    </lineage>
</organism>
<feature type="region of interest" description="Disordered" evidence="6">
    <location>
        <begin position="515"/>
        <end position="536"/>
    </location>
</feature>
<dbReference type="PANTHER" id="PTHR34067">
    <property type="entry name" value="OS04G0193200 PROTEIN"/>
    <property type="match status" value="1"/>
</dbReference>
<dbReference type="InterPro" id="IPR016177">
    <property type="entry name" value="DNA-bd_dom_sf"/>
</dbReference>
<dbReference type="Proteomes" id="UP001604336">
    <property type="component" value="Unassembled WGS sequence"/>
</dbReference>
<gene>
    <name evidence="8" type="ORF">Adt_12340</name>
</gene>
<sequence length="741" mass="81579">MNGHLPAPPRTADCRTGSEFSLTGTADWRCRKMVRVPGSCNLLLVTMGGQMKSQKIQRLGLHQSKGRDQSQAGAGRVAYADDEIRCALLPPMMRSGEHCRETGERCRETVWRVPAVPALRQTPTPAVAPPSLGVGLNFGEFDEMSDHPDWLPAGWKIKIGVRESGKRDKYYIDPSNKRKFNSKPEVLRYLKNAGPVIKRAKSKKLKNVDASKHSAVKIDIKKTVAENLPPGWIKEIRIKKNGRRTRSDPSYIDPVSGRHFRSMQEVFRYLEARDPGKVESKPKDRGPICAASRDPSQSSSSGAKRQRLADNKEDKHVTGDQSSKPVFKGTIMDNANMLEAKQLKPREVEDDSVAGDLGDKLQIVNGKEQLEDRKRQNKKLAGNEVEKNVNGDQSLESGSKGASTKNVDPPETNHHQQSVKDDAVSGDVPDKLSLVNKVEQHEDTVKQYMKSADSSHSTVDKNANVDPSLTSGLESAEMNNDNTLETNNLEQRVKQNESVTGDLPDMQLQVNRMEQHENRTNPKKQKRMNGKTLGDLPRRTSERLAKIEVDRSVEVKTRNEARPVSSLSGETDVNGTNKFCNRGSSNGIEKFKTENSDDNKQKSSAILPLGDLSPPKMLAGDDCKGGEKQEMPIDMSFNDLLKDPCIEFAIKTLTGAIPIDDVNKVNDSSVSTLPSSSAISVSSSNLPAGDVWADPCFEFAVKTLTGEIPTVDNSHVKNSSPLGSSEISRDNSLMLPNFSLA</sequence>
<keyword evidence="9" id="KW-1185">Reference proteome</keyword>
<feature type="compositionally biased region" description="Polar residues" evidence="6">
    <location>
        <begin position="565"/>
        <end position="587"/>
    </location>
</feature>
<evidence type="ECO:0000256" key="5">
    <source>
        <dbReference type="ARBA" id="ARBA00023242"/>
    </source>
</evidence>